<protein>
    <submittedName>
        <fullName evidence="2">Uncharacterized protein</fullName>
    </submittedName>
</protein>
<evidence type="ECO:0000256" key="1">
    <source>
        <dbReference type="SAM" id="MobiDB-lite"/>
    </source>
</evidence>
<sequence length="54" mass="6033">MWKARAATRTQADCIECERGVRPGPAPAPETRPRSRLPNVSVTCWLGEKRRGRG</sequence>
<dbReference type="EMBL" id="JAHIBW010000022">
    <property type="protein sequence ID" value="KAG7299501.1"/>
    <property type="molecule type" value="Genomic_DNA"/>
</dbReference>
<keyword evidence="3" id="KW-1185">Reference proteome</keyword>
<feature type="region of interest" description="Disordered" evidence="1">
    <location>
        <begin position="19"/>
        <end position="39"/>
    </location>
</feature>
<gene>
    <name evidence="2" type="ORF">JYU34_016463</name>
</gene>
<evidence type="ECO:0000313" key="3">
    <source>
        <dbReference type="Proteomes" id="UP000823941"/>
    </source>
</evidence>
<comment type="caution">
    <text evidence="2">The sequence shown here is derived from an EMBL/GenBank/DDBJ whole genome shotgun (WGS) entry which is preliminary data.</text>
</comment>
<reference evidence="2 3" key="1">
    <citation type="submission" date="2021-06" db="EMBL/GenBank/DDBJ databases">
        <title>A haploid diamondback moth (Plutella xylostella L.) genome assembly resolves 31 chromosomes and identifies a diamide resistance mutation.</title>
        <authorList>
            <person name="Ward C.M."/>
            <person name="Perry K.D."/>
            <person name="Baker G."/>
            <person name="Powis K."/>
            <person name="Heckel D.G."/>
            <person name="Baxter S.W."/>
        </authorList>
    </citation>
    <scope>NUCLEOTIDE SEQUENCE [LARGE SCALE GENOMIC DNA]</scope>
    <source>
        <strain evidence="2 3">LV</strain>
        <tissue evidence="2">Single pupa</tissue>
    </source>
</reference>
<proteinExistence type="predicted"/>
<accession>A0ABQ7Q2Q0</accession>
<name>A0ABQ7Q2Q0_PLUXY</name>
<evidence type="ECO:0000313" key="2">
    <source>
        <dbReference type="EMBL" id="KAG7299501.1"/>
    </source>
</evidence>
<organism evidence="2 3">
    <name type="scientific">Plutella xylostella</name>
    <name type="common">Diamondback moth</name>
    <name type="synonym">Plutella maculipennis</name>
    <dbReference type="NCBI Taxonomy" id="51655"/>
    <lineage>
        <taxon>Eukaryota</taxon>
        <taxon>Metazoa</taxon>
        <taxon>Ecdysozoa</taxon>
        <taxon>Arthropoda</taxon>
        <taxon>Hexapoda</taxon>
        <taxon>Insecta</taxon>
        <taxon>Pterygota</taxon>
        <taxon>Neoptera</taxon>
        <taxon>Endopterygota</taxon>
        <taxon>Lepidoptera</taxon>
        <taxon>Glossata</taxon>
        <taxon>Ditrysia</taxon>
        <taxon>Yponomeutoidea</taxon>
        <taxon>Plutellidae</taxon>
        <taxon>Plutella</taxon>
    </lineage>
</organism>
<dbReference type="Proteomes" id="UP000823941">
    <property type="component" value="Chromosome 22"/>
</dbReference>